<dbReference type="AlphaFoldDB" id="A0A0S4IZH6"/>
<evidence type="ECO:0000313" key="2">
    <source>
        <dbReference type="EMBL" id="CUG30300.1"/>
    </source>
</evidence>
<keyword evidence="3" id="KW-1185">Reference proteome</keyword>
<organism evidence="2 3">
    <name type="scientific">Bodo saltans</name>
    <name type="common">Flagellated protozoan</name>
    <dbReference type="NCBI Taxonomy" id="75058"/>
    <lineage>
        <taxon>Eukaryota</taxon>
        <taxon>Discoba</taxon>
        <taxon>Euglenozoa</taxon>
        <taxon>Kinetoplastea</taxon>
        <taxon>Metakinetoplastina</taxon>
        <taxon>Eubodonida</taxon>
        <taxon>Bodonidae</taxon>
        <taxon>Bodo</taxon>
    </lineage>
</organism>
<evidence type="ECO:0000313" key="3">
    <source>
        <dbReference type="Proteomes" id="UP000051952"/>
    </source>
</evidence>
<gene>
    <name evidence="2" type="ORF">BSAL_77245</name>
</gene>
<dbReference type="VEuPathDB" id="TriTrypDB:BSAL_77245"/>
<sequence length="198" mass="21179">MHVSNIQSCSPDRFCTLLSIMPAGDIPQRERRVTQVYLVEHEYATLAKLFAGRKLKKLKKRDAKKSPMPSKKLVGIKTATPYKKKVAKAPTAARGKTPASVRTKPRAVKKVAKPPAAKPKKTVKKAPAARGPKTKTVASKGLAPSSKPKGTGKKAPPRGPRTKTFAAPPAPTFAPSPPIQFHFGAPLAMPANPDADKP</sequence>
<dbReference type="EMBL" id="CYKH01000742">
    <property type="protein sequence ID" value="CUG30300.1"/>
    <property type="molecule type" value="Genomic_DNA"/>
</dbReference>
<accession>A0A0S4IZH6</accession>
<name>A0A0S4IZH6_BODSA</name>
<reference evidence="3" key="1">
    <citation type="submission" date="2015-09" db="EMBL/GenBank/DDBJ databases">
        <authorList>
            <consortium name="Pathogen Informatics"/>
        </authorList>
    </citation>
    <scope>NUCLEOTIDE SEQUENCE [LARGE SCALE GENOMIC DNA]</scope>
    <source>
        <strain evidence="3">Lake Konstanz</strain>
    </source>
</reference>
<feature type="compositionally biased region" description="Pro residues" evidence="1">
    <location>
        <begin position="168"/>
        <end position="178"/>
    </location>
</feature>
<feature type="compositionally biased region" description="Basic residues" evidence="1">
    <location>
        <begin position="103"/>
        <end position="124"/>
    </location>
</feature>
<protein>
    <submittedName>
        <fullName evidence="2">Uncharacterized protein</fullName>
    </submittedName>
</protein>
<evidence type="ECO:0000256" key="1">
    <source>
        <dbReference type="SAM" id="MobiDB-lite"/>
    </source>
</evidence>
<proteinExistence type="predicted"/>
<feature type="region of interest" description="Disordered" evidence="1">
    <location>
        <begin position="83"/>
        <end position="198"/>
    </location>
</feature>
<feature type="non-terminal residue" evidence="2">
    <location>
        <position position="198"/>
    </location>
</feature>
<dbReference type="Proteomes" id="UP000051952">
    <property type="component" value="Unassembled WGS sequence"/>
</dbReference>